<evidence type="ECO:0000256" key="1">
    <source>
        <dbReference type="ARBA" id="ARBA00004370"/>
    </source>
</evidence>
<dbReference type="PANTHER" id="PTHR43025:SF3">
    <property type="entry name" value="MONOGALACTOSYLDIACYLGLYCEROL SYNTHASE 1, CHLOROPLASTIC"/>
    <property type="match status" value="1"/>
</dbReference>
<dbReference type="Gene3D" id="3.40.50.2000">
    <property type="entry name" value="Glycogen Phosphorylase B"/>
    <property type="match status" value="1"/>
</dbReference>
<keyword evidence="3" id="KW-0328">Glycosyltransferase</keyword>
<feature type="domain" description="Glycosyl transferase family 28 C-terminal" evidence="5">
    <location>
        <begin position="213"/>
        <end position="350"/>
    </location>
</feature>
<gene>
    <name evidence="7" type="ORF">UX39_C0006G0004</name>
</gene>
<dbReference type="PANTHER" id="PTHR43025">
    <property type="entry name" value="MONOGALACTOSYLDIACYLGLYCEROL SYNTHASE"/>
    <property type="match status" value="1"/>
</dbReference>
<dbReference type="SUPFAM" id="SSF53756">
    <property type="entry name" value="UDP-Glycosyltransferase/glycogen phosphorylase"/>
    <property type="match status" value="1"/>
</dbReference>
<feature type="domain" description="Diacylglycerol glucosyltransferase N-terminal" evidence="6">
    <location>
        <begin position="19"/>
        <end position="188"/>
    </location>
</feature>
<evidence type="ECO:0000259" key="6">
    <source>
        <dbReference type="Pfam" id="PF06925"/>
    </source>
</evidence>
<evidence type="ECO:0000256" key="3">
    <source>
        <dbReference type="ARBA" id="ARBA00022676"/>
    </source>
</evidence>
<accession>A0A0G1P2E9</accession>
<dbReference type="GO" id="GO:0016020">
    <property type="term" value="C:membrane"/>
    <property type="evidence" value="ECO:0007669"/>
    <property type="project" value="UniProtKB-SubCell"/>
</dbReference>
<evidence type="ECO:0000259" key="5">
    <source>
        <dbReference type="Pfam" id="PF04101"/>
    </source>
</evidence>
<dbReference type="Pfam" id="PF06925">
    <property type="entry name" value="MGDG_synth"/>
    <property type="match status" value="1"/>
</dbReference>
<keyword evidence="4 7" id="KW-0808">Transferase</keyword>
<evidence type="ECO:0000256" key="4">
    <source>
        <dbReference type="ARBA" id="ARBA00022679"/>
    </source>
</evidence>
<proteinExistence type="inferred from homology"/>
<dbReference type="Pfam" id="PF04101">
    <property type="entry name" value="Glyco_tran_28_C"/>
    <property type="match status" value="1"/>
</dbReference>
<comment type="similarity">
    <text evidence="2">Belongs to the glycosyltransferase 28 family.</text>
</comment>
<dbReference type="InterPro" id="IPR009695">
    <property type="entry name" value="Diacylglyc_glucosyltr_N"/>
</dbReference>
<evidence type="ECO:0000313" key="8">
    <source>
        <dbReference type="Proteomes" id="UP000034175"/>
    </source>
</evidence>
<sequence length="369" mass="41441">MLQKKKLLLLSVSQVGYGHTKAADAIHKTAKKDYEKLLSVEHIDLMDFLRPTTKKIIIKTYDILAKHLPEVWGFLYHTMNQRTGDAILRDIIGLLKGRESKAFYEAVQKIQPDHILCTHSLPAQLLAISPQKNIPRIPRSCLITDYGLNQSWVVEGTARYFVATREIKEELIQKKVDPRAITVSGIPIDPVFYEKKSISLLKKKCGLPNARRVILVLAGGQGFTNLSRIIERLFQLPDSATIVAITGKNTKLFSKIKKMAPPRHIRFLPVQWTNAIDDYMRMASVIITKPGGLTTSECIALGKPMVVIDPIPGQEEWNAAYITKHHLGAIAKKPNDILRLAVKPRKIQQKKRGLPAADSIIKTIINSMV</sequence>
<organism evidence="7 8">
    <name type="scientific">Candidatus Magasanikbacteria bacterium GW2011_GWA2_46_17</name>
    <dbReference type="NCBI Taxonomy" id="1619042"/>
    <lineage>
        <taxon>Bacteria</taxon>
        <taxon>Candidatus Magasanikiibacteriota</taxon>
    </lineage>
</organism>
<dbReference type="InterPro" id="IPR050519">
    <property type="entry name" value="Glycosyltransf_28_UgtP"/>
</dbReference>
<name>A0A0G1P2E9_9BACT</name>
<evidence type="ECO:0000313" key="7">
    <source>
        <dbReference type="EMBL" id="KKU26792.1"/>
    </source>
</evidence>
<dbReference type="AlphaFoldDB" id="A0A0G1P2E9"/>
<comment type="subcellular location">
    <subcellularLocation>
        <location evidence="1">Membrane</location>
    </subcellularLocation>
</comment>
<comment type="caution">
    <text evidence="7">The sequence shown here is derived from an EMBL/GenBank/DDBJ whole genome shotgun (WGS) entry which is preliminary data.</text>
</comment>
<reference evidence="7 8" key="1">
    <citation type="journal article" date="2015" name="Nature">
        <title>rRNA introns, odd ribosomes, and small enigmatic genomes across a large radiation of phyla.</title>
        <authorList>
            <person name="Brown C.T."/>
            <person name="Hug L.A."/>
            <person name="Thomas B.C."/>
            <person name="Sharon I."/>
            <person name="Castelle C.J."/>
            <person name="Singh A."/>
            <person name="Wilkins M.J."/>
            <person name="Williams K.H."/>
            <person name="Banfield J.F."/>
        </authorList>
    </citation>
    <scope>NUCLEOTIDE SEQUENCE [LARGE SCALE GENOMIC DNA]</scope>
</reference>
<dbReference type="EMBL" id="LCMA01000006">
    <property type="protein sequence ID" value="KKU26792.1"/>
    <property type="molecule type" value="Genomic_DNA"/>
</dbReference>
<evidence type="ECO:0000256" key="2">
    <source>
        <dbReference type="ARBA" id="ARBA00006962"/>
    </source>
</evidence>
<dbReference type="GO" id="GO:0009247">
    <property type="term" value="P:glycolipid biosynthetic process"/>
    <property type="evidence" value="ECO:0007669"/>
    <property type="project" value="InterPro"/>
</dbReference>
<dbReference type="GO" id="GO:0016758">
    <property type="term" value="F:hexosyltransferase activity"/>
    <property type="evidence" value="ECO:0007669"/>
    <property type="project" value="InterPro"/>
</dbReference>
<dbReference type="InterPro" id="IPR007235">
    <property type="entry name" value="Glyco_trans_28_C"/>
</dbReference>
<dbReference type="Proteomes" id="UP000034175">
    <property type="component" value="Unassembled WGS sequence"/>
</dbReference>
<protein>
    <submittedName>
        <fullName evidence="7">UDP-N-acetylglucosamine/LPS N-acetylglucosamine transferase-like protein</fullName>
    </submittedName>
</protein>